<dbReference type="InterPro" id="IPR023828">
    <property type="entry name" value="Peptidase_S8_Ser-AS"/>
</dbReference>
<dbReference type="InterPro" id="IPR022398">
    <property type="entry name" value="Peptidase_S8_His-AS"/>
</dbReference>
<evidence type="ECO:0000256" key="2">
    <source>
        <dbReference type="ARBA" id="ARBA00022801"/>
    </source>
</evidence>
<dbReference type="PROSITE" id="PS00137">
    <property type="entry name" value="SUBTILASE_HIS"/>
    <property type="match status" value="1"/>
</dbReference>
<name>A0A538SHC2_UNCEI</name>
<dbReference type="GO" id="GO:0004252">
    <property type="term" value="F:serine-type endopeptidase activity"/>
    <property type="evidence" value="ECO:0007669"/>
    <property type="project" value="UniProtKB-UniRule"/>
</dbReference>
<dbReference type="Gene3D" id="3.40.50.200">
    <property type="entry name" value="Peptidase S8/S53 domain"/>
    <property type="match status" value="1"/>
</dbReference>
<proteinExistence type="inferred from homology"/>
<comment type="caution">
    <text evidence="6">The sequence shown here is derived from an EMBL/GenBank/DDBJ whole genome shotgun (WGS) entry which is preliminary data.</text>
</comment>
<protein>
    <recommendedName>
        <fullName evidence="5">Peptidase S8/S53 domain-containing protein</fullName>
    </recommendedName>
</protein>
<accession>A0A538SHC2</accession>
<dbReference type="EMBL" id="VBOS01000401">
    <property type="protein sequence ID" value="TMQ50763.1"/>
    <property type="molecule type" value="Genomic_DNA"/>
</dbReference>
<evidence type="ECO:0000256" key="3">
    <source>
        <dbReference type="ARBA" id="ARBA00022825"/>
    </source>
</evidence>
<dbReference type="SUPFAM" id="SSF52743">
    <property type="entry name" value="Subtilisin-like"/>
    <property type="match status" value="1"/>
</dbReference>
<keyword evidence="1 4" id="KW-0645">Protease</keyword>
<dbReference type="PANTHER" id="PTHR42884:SF14">
    <property type="entry name" value="NEUROENDOCRINE CONVERTASE 1"/>
    <property type="match status" value="1"/>
</dbReference>
<dbReference type="GO" id="GO:0016485">
    <property type="term" value="P:protein processing"/>
    <property type="evidence" value="ECO:0007669"/>
    <property type="project" value="TreeGrafter"/>
</dbReference>
<evidence type="ECO:0000256" key="4">
    <source>
        <dbReference type="PROSITE-ProRule" id="PRU01240"/>
    </source>
</evidence>
<organism evidence="6 7">
    <name type="scientific">Eiseniibacteriota bacterium</name>
    <dbReference type="NCBI Taxonomy" id="2212470"/>
    <lineage>
        <taxon>Bacteria</taxon>
        <taxon>Candidatus Eiseniibacteriota</taxon>
    </lineage>
</organism>
<dbReference type="GO" id="GO:0016020">
    <property type="term" value="C:membrane"/>
    <property type="evidence" value="ECO:0007669"/>
    <property type="project" value="TreeGrafter"/>
</dbReference>
<dbReference type="InterPro" id="IPR000209">
    <property type="entry name" value="Peptidase_S8/S53_dom"/>
</dbReference>
<keyword evidence="2 4" id="KW-0378">Hydrolase</keyword>
<keyword evidence="3 4" id="KW-0720">Serine protease</keyword>
<reference evidence="6 7" key="1">
    <citation type="journal article" date="2019" name="Nat. Microbiol.">
        <title>Mediterranean grassland soil C-N compound turnover is dependent on rainfall and depth, and is mediated by genomically divergent microorganisms.</title>
        <authorList>
            <person name="Diamond S."/>
            <person name="Andeer P.F."/>
            <person name="Li Z."/>
            <person name="Crits-Christoph A."/>
            <person name="Burstein D."/>
            <person name="Anantharaman K."/>
            <person name="Lane K.R."/>
            <person name="Thomas B.C."/>
            <person name="Pan C."/>
            <person name="Northen T.R."/>
            <person name="Banfield J.F."/>
        </authorList>
    </citation>
    <scope>NUCLEOTIDE SEQUENCE [LARGE SCALE GENOMIC DNA]</scope>
    <source>
        <strain evidence="6">WS_2</strain>
    </source>
</reference>
<dbReference type="InterPro" id="IPR015500">
    <property type="entry name" value="Peptidase_S8_subtilisin-rel"/>
</dbReference>
<feature type="active site" description="Charge relay system" evidence="4">
    <location>
        <position position="427"/>
    </location>
</feature>
<dbReference type="PROSITE" id="PS51892">
    <property type="entry name" value="SUBTILASE"/>
    <property type="match status" value="1"/>
</dbReference>
<comment type="similarity">
    <text evidence="4">Belongs to the peptidase S8 family.</text>
</comment>
<evidence type="ECO:0000313" key="7">
    <source>
        <dbReference type="Proteomes" id="UP000317716"/>
    </source>
</evidence>
<evidence type="ECO:0000313" key="6">
    <source>
        <dbReference type="EMBL" id="TMQ50763.1"/>
    </source>
</evidence>
<feature type="active site" description="Charge relay system" evidence="4">
    <location>
        <position position="214"/>
    </location>
</feature>
<dbReference type="Pfam" id="PF00082">
    <property type="entry name" value="Peptidase_S8"/>
    <property type="match status" value="1"/>
</dbReference>
<dbReference type="PRINTS" id="PR00723">
    <property type="entry name" value="SUBTILISIN"/>
</dbReference>
<feature type="domain" description="Peptidase S8/S53" evidence="5">
    <location>
        <begin position="207"/>
        <end position="463"/>
    </location>
</feature>
<dbReference type="AlphaFoldDB" id="A0A538SHC2"/>
<dbReference type="PROSITE" id="PS00138">
    <property type="entry name" value="SUBTILASE_SER"/>
    <property type="match status" value="1"/>
</dbReference>
<dbReference type="PANTHER" id="PTHR42884">
    <property type="entry name" value="PROPROTEIN CONVERTASE SUBTILISIN/KEXIN-RELATED"/>
    <property type="match status" value="1"/>
</dbReference>
<dbReference type="Proteomes" id="UP000317716">
    <property type="component" value="Unassembled WGS sequence"/>
</dbReference>
<sequence>MATFKYYAAGRVRRFHAASLTGVAPRVTRGGVAHAGGQASQQALAAGHVANAIRGRGGWHGTLFHDLSGADLLAQSDPGSGAVTLPTHTVVVDGARASELLWLRDKHGFEIMREGRQGKVLLRAPQGGAAGVAAAFDVGERLVRRGRVAAAHPNFIRALLHTRALPLPIPHADAGGMWNLHNDGRQGLYGADVHALAAWTITRGSPDVRVAVLDEGVDTDHPSLEPAVVAELDVVSGNPRALPDGDDAHGTACAGVVLSRDSSVSGLAPLASLVAVRIARGDGGGHWILDDFDTADAIDWCWEEGRADVISSSWGGGPPTDVITRAFERARTKGRGGLGCVLAAAVGNDQGPVSFPACLPLVLGVGASNPWDEMKTRTSRDGESWWGTNRGPGIDLLAPGVRITTTDLHGPRGYGRADFVADFNGTSAATPHVAAAAALILAVAPRLTASRIRDIMVRTCDPLPGSGGHGSRRAGARRLNAYAALRAALRGA</sequence>
<evidence type="ECO:0000256" key="1">
    <source>
        <dbReference type="ARBA" id="ARBA00022670"/>
    </source>
</evidence>
<evidence type="ECO:0000259" key="5">
    <source>
        <dbReference type="Pfam" id="PF00082"/>
    </source>
</evidence>
<dbReference type="InterPro" id="IPR036852">
    <property type="entry name" value="Peptidase_S8/S53_dom_sf"/>
</dbReference>
<gene>
    <name evidence="6" type="ORF">E6K72_11150</name>
</gene>
<feature type="active site" description="Charge relay system" evidence="4">
    <location>
        <position position="249"/>
    </location>
</feature>